<name>A0ABQ8JE93_DERPT</name>
<evidence type="ECO:0000313" key="3">
    <source>
        <dbReference type="EMBL" id="KAH9420936.1"/>
    </source>
</evidence>
<feature type="chain" id="PRO_5047127061" evidence="2">
    <location>
        <begin position="21"/>
        <end position="231"/>
    </location>
</feature>
<keyword evidence="2" id="KW-0732">Signal</keyword>
<proteinExistence type="predicted"/>
<keyword evidence="1" id="KW-0472">Membrane</keyword>
<organism evidence="3 4">
    <name type="scientific">Dermatophagoides pteronyssinus</name>
    <name type="common">European house dust mite</name>
    <dbReference type="NCBI Taxonomy" id="6956"/>
    <lineage>
        <taxon>Eukaryota</taxon>
        <taxon>Metazoa</taxon>
        <taxon>Ecdysozoa</taxon>
        <taxon>Arthropoda</taxon>
        <taxon>Chelicerata</taxon>
        <taxon>Arachnida</taxon>
        <taxon>Acari</taxon>
        <taxon>Acariformes</taxon>
        <taxon>Sarcoptiformes</taxon>
        <taxon>Astigmata</taxon>
        <taxon>Psoroptidia</taxon>
        <taxon>Analgoidea</taxon>
        <taxon>Pyroglyphidae</taxon>
        <taxon>Dermatophagoidinae</taxon>
        <taxon>Dermatophagoides</taxon>
    </lineage>
</organism>
<evidence type="ECO:0000256" key="2">
    <source>
        <dbReference type="SAM" id="SignalP"/>
    </source>
</evidence>
<gene>
    <name evidence="3" type="ORF">DERP_001375</name>
</gene>
<keyword evidence="4" id="KW-1185">Reference proteome</keyword>
<keyword evidence="1" id="KW-1133">Transmembrane helix</keyword>
<feature type="signal peptide" evidence="2">
    <location>
        <begin position="1"/>
        <end position="20"/>
    </location>
</feature>
<sequence length="231" mass="27131">MNRKSIFLLIVIVLNHFIKCENDRKIDDKQSANETIEKFRKQIIPEEIEAIKLDIRPKCREAMTKKFNQCSKRFTEEATDITLNNNDNNLIISGSEYARRWPVCCIIYRHQNCIKRAIESNSFYSANLCDETDVTIAESILEKHRTMNGFCPRREHIEYQMCDSETNSFFGHNTLTTIVLLLGAMTLSMAFLLTGYVVWNIQHQNRHRLIMNKFQLLEPLEFEMISTNQLN</sequence>
<keyword evidence="1" id="KW-0812">Transmembrane</keyword>
<feature type="transmembrane region" description="Helical" evidence="1">
    <location>
        <begin position="178"/>
        <end position="199"/>
    </location>
</feature>
<evidence type="ECO:0000313" key="4">
    <source>
        <dbReference type="Proteomes" id="UP000887458"/>
    </source>
</evidence>
<protein>
    <submittedName>
        <fullName evidence="3">Uncharacterized protein</fullName>
    </submittedName>
</protein>
<comment type="caution">
    <text evidence="3">The sequence shown here is derived from an EMBL/GenBank/DDBJ whole genome shotgun (WGS) entry which is preliminary data.</text>
</comment>
<dbReference type="EMBL" id="NJHN03000047">
    <property type="protein sequence ID" value="KAH9420936.1"/>
    <property type="molecule type" value="Genomic_DNA"/>
</dbReference>
<evidence type="ECO:0000256" key="1">
    <source>
        <dbReference type="SAM" id="Phobius"/>
    </source>
</evidence>
<reference evidence="3 4" key="2">
    <citation type="journal article" date="2022" name="Mol. Biol. Evol.">
        <title>Comparative Genomics Reveals Insights into the Divergent Evolution of Astigmatic Mites and Household Pest Adaptations.</title>
        <authorList>
            <person name="Xiong Q."/>
            <person name="Wan A.T."/>
            <person name="Liu X."/>
            <person name="Fung C.S."/>
            <person name="Xiao X."/>
            <person name="Malainual N."/>
            <person name="Hou J."/>
            <person name="Wang L."/>
            <person name="Wang M."/>
            <person name="Yang K.Y."/>
            <person name="Cui Y."/>
            <person name="Leung E.L."/>
            <person name="Nong W."/>
            <person name="Shin S.K."/>
            <person name="Au S.W."/>
            <person name="Jeong K.Y."/>
            <person name="Chew F.T."/>
            <person name="Hui J.H."/>
            <person name="Leung T.F."/>
            <person name="Tungtrongchitr A."/>
            <person name="Zhong N."/>
            <person name="Liu Z."/>
            <person name="Tsui S.K."/>
        </authorList>
    </citation>
    <scope>NUCLEOTIDE SEQUENCE [LARGE SCALE GENOMIC DNA]</scope>
    <source>
        <strain evidence="3">Derp</strain>
    </source>
</reference>
<dbReference type="Proteomes" id="UP000887458">
    <property type="component" value="Unassembled WGS sequence"/>
</dbReference>
<reference evidence="3 4" key="1">
    <citation type="journal article" date="2018" name="J. Allergy Clin. Immunol.">
        <title>High-quality assembly of Dermatophagoides pteronyssinus genome and transcriptome reveals a wide range of novel allergens.</title>
        <authorList>
            <person name="Liu X.Y."/>
            <person name="Yang K.Y."/>
            <person name="Wang M.Q."/>
            <person name="Kwok J.S."/>
            <person name="Zeng X."/>
            <person name="Yang Z."/>
            <person name="Xiao X.J."/>
            <person name="Lau C.P."/>
            <person name="Li Y."/>
            <person name="Huang Z.M."/>
            <person name="Ba J.G."/>
            <person name="Yim A.K."/>
            <person name="Ouyang C.Y."/>
            <person name="Ngai S.M."/>
            <person name="Chan T.F."/>
            <person name="Leung E.L."/>
            <person name="Liu L."/>
            <person name="Liu Z.G."/>
            <person name="Tsui S.K."/>
        </authorList>
    </citation>
    <scope>NUCLEOTIDE SEQUENCE [LARGE SCALE GENOMIC DNA]</scope>
    <source>
        <strain evidence="3">Derp</strain>
    </source>
</reference>
<accession>A0ABQ8JE93</accession>